<dbReference type="PANTHER" id="PTHR24366:SF96">
    <property type="entry name" value="LEUCINE RICH REPEAT CONTAINING 53"/>
    <property type="match status" value="1"/>
</dbReference>
<dbReference type="RefSeq" id="XP_019647228.1">
    <property type="nucleotide sequence ID" value="XM_019791669.1"/>
</dbReference>
<feature type="compositionally biased region" description="Basic and acidic residues" evidence="3">
    <location>
        <begin position="378"/>
        <end position="391"/>
    </location>
</feature>
<feature type="signal peptide" evidence="4">
    <location>
        <begin position="1"/>
        <end position="25"/>
    </location>
</feature>
<evidence type="ECO:0000313" key="5">
    <source>
        <dbReference type="Proteomes" id="UP000515135"/>
    </source>
</evidence>
<name>A0A6P5AC56_BRABE</name>
<feature type="compositionally biased region" description="Basic and acidic residues" evidence="3">
    <location>
        <begin position="679"/>
        <end position="706"/>
    </location>
</feature>
<proteinExistence type="predicted"/>
<dbReference type="PANTHER" id="PTHR24366">
    <property type="entry name" value="IG(IMMUNOGLOBULIN) AND LRR(LEUCINE RICH REPEAT) DOMAINS"/>
    <property type="match status" value="1"/>
</dbReference>
<keyword evidence="1" id="KW-0433">Leucine-rich repeat</keyword>
<sequence length="977" mass="108265">MHMAPASGVFVKTFLLWLAVEFGVASHVHQCAELCTSSAIPKPDTRFLCCTRRGRFEHLCNIKSPSIQSYTLYHGRYFNFKTLTASSLRQARRGSSQPMARFFIRKSAIERIETGAFTELPHLRFLSLTCNSLSFIARRSFEGLIHLTVLDLRRNYLPFLLPGAFANLESLTQLYLSHNELKVMPIITRGCQLALGEAMFLDLSHNHLTFMSSRELDRVSGAYLQLDQNPFRCDEGWDWFTRHMANSSRILCFKSVTCGPPPDLHASTTSLRVKILDVPDTKVSQAVLLEVAIPFAALLLLAFCCAIIKICLSKQAAMDPVAHPAPESGHSENDYEDGSRDSPVELKEMRGRRYADCSYDSSHHVSRTQRTAPVLAKAKFENRRNVDDSKRPQQPPSATTCAIVHDVPNTDNSGPQPAEDGTASPDREFHIYDNDMDLQDGLVAHQEDPDEENHEYDYCTNHEGTIQTLRLVSWKTTDDQESEVQDHNPAYPGGIRDGSLKEEPAGHDHNPTVQKAKEFTHPSEECTDGRSNQREEENPPPIPPKKAAMTADEGMSNEFGGANVCTYMAMRGNDLYEAAGTDNSREEPGGQRCLLFIEKESPETTLPPTSTSGNVDQSTTERVKILDVPGDTKVSQAVLLEVTIPFAALLVAFCCAVIKICLSKQAAMDPVARPAPESGHSENDYEDGSRDSPVELKEMRGRRYEDCSYDSSHHVRRTQRTAPVLAQVTPATDNRRSVDDSDQPPSATACAIVHDVPNTDNSGHQPAEDGTASPDREFHIYDNDVDLQDGLVAHQEEPNDQNHEYDYCTNDEATSPTRRLISWKTTDDQDSEVQDHNPAYPGGIRDDSLEEESAGHDHNPTVQKAKEFAHPSEECTDGRSNQREEENPPPIPPRMAATTGHEGISNGFGDENVCTYMDMRGNDLYEAAGTDNSREEPGDMYGTEAAQSSHGTPLQPPSSTRVGSADDLYGAGEVGFY</sequence>
<feature type="region of interest" description="Disordered" evidence="3">
    <location>
        <begin position="321"/>
        <end position="342"/>
    </location>
</feature>
<evidence type="ECO:0000256" key="1">
    <source>
        <dbReference type="ARBA" id="ARBA00022614"/>
    </source>
</evidence>
<evidence type="ECO:0000256" key="2">
    <source>
        <dbReference type="ARBA" id="ARBA00022737"/>
    </source>
</evidence>
<feature type="region of interest" description="Disordered" evidence="3">
    <location>
        <begin position="357"/>
        <end position="428"/>
    </location>
</feature>
<keyword evidence="2" id="KW-0677">Repeat</keyword>
<organism evidence="5 6">
    <name type="scientific">Branchiostoma belcheri</name>
    <name type="common">Amphioxus</name>
    <dbReference type="NCBI Taxonomy" id="7741"/>
    <lineage>
        <taxon>Eukaryota</taxon>
        <taxon>Metazoa</taxon>
        <taxon>Chordata</taxon>
        <taxon>Cephalochordata</taxon>
        <taxon>Leptocardii</taxon>
        <taxon>Amphioxiformes</taxon>
        <taxon>Branchiostomatidae</taxon>
        <taxon>Branchiostoma</taxon>
    </lineage>
</organism>
<evidence type="ECO:0000256" key="4">
    <source>
        <dbReference type="SAM" id="SignalP"/>
    </source>
</evidence>
<dbReference type="Pfam" id="PF13855">
    <property type="entry name" value="LRR_8"/>
    <property type="match status" value="1"/>
</dbReference>
<evidence type="ECO:0000313" key="6">
    <source>
        <dbReference type="RefSeq" id="XP_019647228.1"/>
    </source>
</evidence>
<feature type="region of interest" description="Disordered" evidence="3">
    <location>
        <begin position="669"/>
        <end position="777"/>
    </location>
</feature>
<feature type="compositionally biased region" description="Polar residues" evidence="3">
    <location>
        <begin position="945"/>
        <end position="962"/>
    </location>
</feature>
<evidence type="ECO:0000256" key="3">
    <source>
        <dbReference type="SAM" id="MobiDB-lite"/>
    </source>
</evidence>
<feature type="compositionally biased region" description="Basic and acidic residues" evidence="3">
    <location>
        <begin position="853"/>
        <end position="886"/>
    </location>
</feature>
<accession>A0A6P5AC56</accession>
<keyword evidence="5" id="KW-1185">Reference proteome</keyword>
<dbReference type="InterPro" id="IPR003591">
    <property type="entry name" value="Leu-rich_rpt_typical-subtyp"/>
</dbReference>
<dbReference type="InterPro" id="IPR001611">
    <property type="entry name" value="Leu-rich_rpt"/>
</dbReference>
<feature type="compositionally biased region" description="Basic and acidic residues" evidence="3">
    <location>
        <begin position="329"/>
        <end position="342"/>
    </location>
</feature>
<dbReference type="SMART" id="SM00369">
    <property type="entry name" value="LRR_TYP"/>
    <property type="match status" value="4"/>
</dbReference>
<keyword evidence="4" id="KW-0732">Signal</keyword>
<reference evidence="6" key="1">
    <citation type="submission" date="2025-08" db="UniProtKB">
        <authorList>
            <consortium name="RefSeq"/>
        </authorList>
    </citation>
    <scope>IDENTIFICATION</scope>
    <source>
        <tissue evidence="6">Gonad</tissue>
    </source>
</reference>
<protein>
    <submittedName>
        <fullName evidence="6">Uncharacterized protein LOC109487668</fullName>
    </submittedName>
</protein>
<dbReference type="Proteomes" id="UP000515135">
    <property type="component" value="Unplaced"/>
</dbReference>
<feature type="region of interest" description="Disordered" evidence="3">
    <location>
        <begin position="927"/>
        <end position="977"/>
    </location>
</feature>
<feature type="region of interest" description="Disordered" evidence="3">
    <location>
        <begin position="823"/>
        <end position="906"/>
    </location>
</feature>
<feature type="compositionally biased region" description="Basic and acidic residues" evidence="3">
    <location>
        <begin position="498"/>
        <end position="537"/>
    </location>
</feature>
<gene>
    <name evidence="6" type="primary">LOC109487668</name>
</gene>
<dbReference type="AlphaFoldDB" id="A0A6P5AC56"/>
<feature type="chain" id="PRO_5028036605" evidence="4">
    <location>
        <begin position="26"/>
        <end position="977"/>
    </location>
</feature>
<dbReference type="Gene3D" id="3.80.10.10">
    <property type="entry name" value="Ribonuclease Inhibitor"/>
    <property type="match status" value="2"/>
</dbReference>
<dbReference type="GeneID" id="109487668"/>
<dbReference type="OrthoDB" id="4691307at2759"/>
<dbReference type="InterPro" id="IPR032675">
    <property type="entry name" value="LRR_dom_sf"/>
</dbReference>
<feature type="region of interest" description="Disordered" evidence="3">
    <location>
        <begin position="477"/>
        <end position="550"/>
    </location>
</feature>
<dbReference type="SUPFAM" id="SSF52058">
    <property type="entry name" value="L domain-like"/>
    <property type="match status" value="1"/>
</dbReference>
<dbReference type="KEGG" id="bbel:109487668"/>